<keyword evidence="12 21" id="KW-0547">Nucleotide-binding</keyword>
<reference evidence="26" key="1">
    <citation type="submission" date="2024-07" db="EMBL/GenBank/DDBJ databases">
        <title>Two chromosome-level genome assemblies of Korean endemic species Abeliophyllum distichum and Forsythia ovata (Oleaceae).</title>
        <authorList>
            <person name="Jang H."/>
        </authorList>
    </citation>
    <scope>NUCLEOTIDE SEQUENCE [LARGE SCALE GENOMIC DNA]</scope>
</reference>
<dbReference type="Proteomes" id="UP001604336">
    <property type="component" value="Unassembled WGS sequence"/>
</dbReference>
<dbReference type="Gene3D" id="3.30.200.20">
    <property type="entry name" value="Phosphorylase Kinase, domain 1"/>
    <property type="match status" value="1"/>
</dbReference>
<keyword evidence="15 22" id="KW-1133">Transmembrane helix</keyword>
<keyword evidence="14 21" id="KW-0067">ATP-binding</keyword>
<evidence type="ECO:0000256" key="13">
    <source>
        <dbReference type="ARBA" id="ARBA00022777"/>
    </source>
</evidence>
<evidence type="ECO:0000313" key="26">
    <source>
        <dbReference type="Proteomes" id="UP001604336"/>
    </source>
</evidence>
<dbReference type="InterPro" id="IPR032675">
    <property type="entry name" value="LRR_dom_sf"/>
</dbReference>
<dbReference type="InterPro" id="IPR003591">
    <property type="entry name" value="Leu-rich_rpt_typical-subtyp"/>
</dbReference>
<dbReference type="EC" id="2.7.11.1" evidence="3"/>
<keyword evidence="16 22" id="KW-0472">Membrane</keyword>
<comment type="catalytic activity">
    <reaction evidence="19">
        <text>L-threonyl-[protein] + ATP = O-phospho-L-threonyl-[protein] + ADP + H(+)</text>
        <dbReference type="Rhea" id="RHEA:46608"/>
        <dbReference type="Rhea" id="RHEA-COMP:11060"/>
        <dbReference type="Rhea" id="RHEA-COMP:11605"/>
        <dbReference type="ChEBI" id="CHEBI:15378"/>
        <dbReference type="ChEBI" id="CHEBI:30013"/>
        <dbReference type="ChEBI" id="CHEBI:30616"/>
        <dbReference type="ChEBI" id="CHEBI:61977"/>
        <dbReference type="ChEBI" id="CHEBI:456216"/>
        <dbReference type="EC" id="2.7.11.1"/>
    </reaction>
</comment>
<dbReference type="Gene3D" id="1.10.510.10">
    <property type="entry name" value="Transferase(Phosphotransferase) domain 1"/>
    <property type="match status" value="1"/>
</dbReference>
<evidence type="ECO:0000256" key="6">
    <source>
        <dbReference type="ARBA" id="ARBA00022553"/>
    </source>
</evidence>
<feature type="domain" description="Protein kinase" evidence="24">
    <location>
        <begin position="655"/>
        <end position="935"/>
    </location>
</feature>
<evidence type="ECO:0000256" key="14">
    <source>
        <dbReference type="ARBA" id="ARBA00022840"/>
    </source>
</evidence>
<organism evidence="25 26">
    <name type="scientific">Abeliophyllum distichum</name>
    <dbReference type="NCBI Taxonomy" id="126358"/>
    <lineage>
        <taxon>Eukaryota</taxon>
        <taxon>Viridiplantae</taxon>
        <taxon>Streptophyta</taxon>
        <taxon>Embryophyta</taxon>
        <taxon>Tracheophyta</taxon>
        <taxon>Spermatophyta</taxon>
        <taxon>Magnoliopsida</taxon>
        <taxon>eudicotyledons</taxon>
        <taxon>Gunneridae</taxon>
        <taxon>Pentapetalae</taxon>
        <taxon>asterids</taxon>
        <taxon>lamiids</taxon>
        <taxon>Lamiales</taxon>
        <taxon>Oleaceae</taxon>
        <taxon>Forsythieae</taxon>
        <taxon>Abeliophyllum</taxon>
    </lineage>
</organism>
<evidence type="ECO:0000256" key="23">
    <source>
        <dbReference type="SAM" id="SignalP"/>
    </source>
</evidence>
<dbReference type="Pfam" id="PF00560">
    <property type="entry name" value="LRR_1"/>
    <property type="match status" value="3"/>
</dbReference>
<dbReference type="FunFam" id="1.10.510.10:FF:000358">
    <property type="entry name" value="Putative leucine-rich repeat receptor-like serine/threonine-protein kinase"/>
    <property type="match status" value="1"/>
</dbReference>
<dbReference type="InterPro" id="IPR017441">
    <property type="entry name" value="Protein_kinase_ATP_BS"/>
</dbReference>
<dbReference type="AlphaFoldDB" id="A0ABD1TXB5"/>
<keyword evidence="4" id="KW-1003">Cell membrane</keyword>
<evidence type="ECO:0000256" key="7">
    <source>
        <dbReference type="ARBA" id="ARBA00022614"/>
    </source>
</evidence>
<keyword evidence="8" id="KW-0808">Transferase</keyword>
<evidence type="ECO:0000256" key="20">
    <source>
        <dbReference type="ARBA" id="ARBA00048679"/>
    </source>
</evidence>
<dbReference type="InterPro" id="IPR013210">
    <property type="entry name" value="LRR_N_plant-typ"/>
</dbReference>
<dbReference type="GO" id="GO:0005524">
    <property type="term" value="F:ATP binding"/>
    <property type="evidence" value="ECO:0007669"/>
    <property type="project" value="UniProtKB-UniRule"/>
</dbReference>
<keyword evidence="17" id="KW-0675">Receptor</keyword>
<keyword evidence="9 22" id="KW-0812">Transmembrane</keyword>
<evidence type="ECO:0000256" key="9">
    <source>
        <dbReference type="ARBA" id="ARBA00022692"/>
    </source>
</evidence>
<dbReference type="InterPro" id="IPR000719">
    <property type="entry name" value="Prot_kinase_dom"/>
</dbReference>
<evidence type="ECO:0000256" key="8">
    <source>
        <dbReference type="ARBA" id="ARBA00022679"/>
    </source>
</evidence>
<feature type="transmembrane region" description="Helical" evidence="22">
    <location>
        <begin position="597"/>
        <end position="620"/>
    </location>
</feature>
<dbReference type="SMART" id="SM00220">
    <property type="entry name" value="S_TKc"/>
    <property type="match status" value="1"/>
</dbReference>
<feature type="signal peptide" evidence="23">
    <location>
        <begin position="1"/>
        <end position="28"/>
    </location>
</feature>
<comment type="caution">
    <text evidence="25">The sequence shown here is derived from an EMBL/GenBank/DDBJ whole genome shotgun (WGS) entry which is preliminary data.</text>
</comment>
<evidence type="ECO:0000256" key="11">
    <source>
        <dbReference type="ARBA" id="ARBA00022737"/>
    </source>
</evidence>
<evidence type="ECO:0000256" key="4">
    <source>
        <dbReference type="ARBA" id="ARBA00022475"/>
    </source>
</evidence>
<evidence type="ECO:0000256" key="19">
    <source>
        <dbReference type="ARBA" id="ARBA00047899"/>
    </source>
</evidence>
<evidence type="ECO:0000256" key="3">
    <source>
        <dbReference type="ARBA" id="ARBA00012513"/>
    </source>
</evidence>
<dbReference type="SUPFAM" id="SSF52058">
    <property type="entry name" value="L domain-like"/>
    <property type="match status" value="1"/>
</dbReference>
<dbReference type="GO" id="GO:0051707">
    <property type="term" value="P:response to other organism"/>
    <property type="evidence" value="ECO:0007669"/>
    <property type="project" value="UniProtKB-ARBA"/>
</dbReference>
<keyword evidence="6" id="KW-0597">Phosphoprotein</keyword>
<dbReference type="PRINTS" id="PR00019">
    <property type="entry name" value="LEURICHRPT"/>
</dbReference>
<proteinExistence type="inferred from homology"/>
<dbReference type="PROSITE" id="PS00108">
    <property type="entry name" value="PROTEIN_KINASE_ST"/>
    <property type="match status" value="1"/>
</dbReference>
<comment type="subcellular location">
    <subcellularLocation>
        <location evidence="1">Cell membrane</location>
        <topology evidence="1">Single-pass membrane protein</topology>
    </subcellularLocation>
</comment>
<dbReference type="SMART" id="SM00369">
    <property type="entry name" value="LRR_TYP"/>
    <property type="match status" value="9"/>
</dbReference>
<sequence>MERICFLKSSAVLWMLYILACFTRPTEGNSIDQSALLSLKESITIDPNQLTVKNWSINASVCSWIGVTCNSRHHRVAELNLPNMALEGSIPPQLGNLSFIVYLNLSGNSFHGKLPQELANLRRLKFMDFGINVFTGFLPQTILNISTLQILILQKNNLSGNLPEDICHHAPNLRLLSLADNRLTGTIPSSISGCTQLRILALEGNNLTGSIPREIGNLTMLKTLYLDSNNLEGFIPQELGSMNGLERLNLQANSLSGSVPANLFNMTTLRILGLTQNHFSGRLPSNIGYGMPNLEKLYLDVNNLNGVIPDSISNYSKLMLLDLSANEFTGLIPNTFGNLRFLEVLGLNQNNLESDQELSFINSLAGCKYLQEFTTGGNPLNGILPASIGNISNLETIDMSFCGIKGDIPKQIECLGNVSSLRNLYLGFNKLTSSIPVSLWKLKDILQFNLTSNLLSGSLPSEISSLKALNLLDLSLNQFSGDIPSTISEIPNLINISLASNKFEGTIPDSIGKLISLEMLDLSNNSLTGMIPKSLEALQHLTRFNVSFNELSGEIPSGGPFENFTYQSFMSNNAICGKPQFHVPPCQGSSHSSSEKIVLLAVLIPTTASAAITLVIVLLLSRYRKRQVQAQADSLPDIMPERISYYQLQRATDDFSNSNLLGRGSFGSVFKGSFTDGTLVAIKVFQLQLEGAFKSFETECAVLRNLRHRNLTKVISSCSNLDFKALVLEYMPNGSLEKWMHSNGHFLDIVQRLNIMTDVACAVKYLHHGYSPPVVHCDLKPSNILLDQDMVGHVSDFGIAKLFGEEETLRHTMTLATLGYIAPEYGAEGLVSTSCDVYSYGILLMETFTRRRPTDEMFSEDSSLRSWIANSIPHAIDRVVDANLISPEEKNVSRKLNCISSITEMAVNCSAESPGNRPSMKDVVASLQKIKVQLLAYS</sequence>
<dbReference type="InterPro" id="IPR001611">
    <property type="entry name" value="Leu-rich_rpt"/>
</dbReference>
<dbReference type="InterPro" id="IPR011009">
    <property type="entry name" value="Kinase-like_dom_sf"/>
</dbReference>
<evidence type="ECO:0000256" key="5">
    <source>
        <dbReference type="ARBA" id="ARBA00022527"/>
    </source>
</evidence>
<dbReference type="PROSITE" id="PS00107">
    <property type="entry name" value="PROTEIN_KINASE_ATP"/>
    <property type="match status" value="1"/>
</dbReference>
<dbReference type="Gene3D" id="3.80.10.10">
    <property type="entry name" value="Ribonuclease Inhibitor"/>
    <property type="match status" value="3"/>
</dbReference>
<dbReference type="Pfam" id="PF08263">
    <property type="entry name" value="LRRNT_2"/>
    <property type="match status" value="1"/>
</dbReference>
<keyword evidence="5" id="KW-0723">Serine/threonine-protein kinase</keyword>
<evidence type="ECO:0000259" key="24">
    <source>
        <dbReference type="PROSITE" id="PS50011"/>
    </source>
</evidence>
<keyword evidence="7" id="KW-0433">Leucine-rich repeat</keyword>
<feature type="binding site" evidence="21">
    <location>
        <position position="683"/>
    </location>
    <ligand>
        <name>ATP</name>
        <dbReference type="ChEBI" id="CHEBI:30616"/>
    </ligand>
</feature>
<protein>
    <recommendedName>
        <fullName evidence="3">non-specific serine/threonine protein kinase</fullName>
        <ecNumber evidence="3">2.7.11.1</ecNumber>
    </recommendedName>
</protein>
<dbReference type="GO" id="GO:0005886">
    <property type="term" value="C:plasma membrane"/>
    <property type="evidence" value="ECO:0007669"/>
    <property type="project" value="UniProtKB-SubCell"/>
</dbReference>
<accession>A0ABD1TXB5</accession>
<evidence type="ECO:0000256" key="22">
    <source>
        <dbReference type="SAM" id="Phobius"/>
    </source>
</evidence>
<dbReference type="EMBL" id="JBFOLK010000004">
    <property type="protein sequence ID" value="KAL2517376.1"/>
    <property type="molecule type" value="Genomic_DNA"/>
</dbReference>
<dbReference type="PROSITE" id="PS50011">
    <property type="entry name" value="PROTEIN_KINASE_DOM"/>
    <property type="match status" value="1"/>
</dbReference>
<keyword evidence="18" id="KW-0325">Glycoprotein</keyword>
<keyword evidence="11" id="KW-0677">Repeat</keyword>
<dbReference type="SUPFAM" id="SSF52047">
    <property type="entry name" value="RNI-like"/>
    <property type="match status" value="1"/>
</dbReference>
<dbReference type="GO" id="GO:0004674">
    <property type="term" value="F:protein serine/threonine kinase activity"/>
    <property type="evidence" value="ECO:0007669"/>
    <property type="project" value="UniProtKB-KW"/>
</dbReference>
<evidence type="ECO:0000256" key="15">
    <source>
        <dbReference type="ARBA" id="ARBA00022989"/>
    </source>
</evidence>
<comment type="similarity">
    <text evidence="2">Belongs to the protein kinase superfamily. Ser/Thr protein kinase family.</text>
</comment>
<evidence type="ECO:0000313" key="25">
    <source>
        <dbReference type="EMBL" id="KAL2517376.1"/>
    </source>
</evidence>
<dbReference type="Pfam" id="PF13855">
    <property type="entry name" value="LRR_8"/>
    <property type="match status" value="4"/>
</dbReference>
<feature type="chain" id="PRO_5044754943" description="non-specific serine/threonine protein kinase" evidence="23">
    <location>
        <begin position="29"/>
        <end position="938"/>
    </location>
</feature>
<evidence type="ECO:0000256" key="16">
    <source>
        <dbReference type="ARBA" id="ARBA00023136"/>
    </source>
</evidence>
<dbReference type="InterPro" id="IPR051809">
    <property type="entry name" value="Plant_receptor-like_S/T_kinase"/>
</dbReference>
<keyword evidence="26" id="KW-1185">Reference proteome</keyword>
<evidence type="ECO:0000256" key="18">
    <source>
        <dbReference type="ARBA" id="ARBA00023180"/>
    </source>
</evidence>
<evidence type="ECO:0000256" key="1">
    <source>
        <dbReference type="ARBA" id="ARBA00004162"/>
    </source>
</evidence>
<keyword evidence="13" id="KW-0418">Kinase</keyword>
<gene>
    <name evidence="25" type="ORF">Adt_13623</name>
</gene>
<evidence type="ECO:0000256" key="12">
    <source>
        <dbReference type="ARBA" id="ARBA00022741"/>
    </source>
</evidence>
<evidence type="ECO:0000256" key="10">
    <source>
        <dbReference type="ARBA" id="ARBA00022729"/>
    </source>
</evidence>
<name>A0ABD1TXB5_9LAMI</name>
<dbReference type="FunFam" id="3.80.10.10:FF:000383">
    <property type="entry name" value="Leucine-rich repeat receptor protein kinase EMS1"/>
    <property type="match status" value="1"/>
</dbReference>
<dbReference type="InterPro" id="IPR008271">
    <property type="entry name" value="Ser/Thr_kinase_AS"/>
</dbReference>
<evidence type="ECO:0000256" key="21">
    <source>
        <dbReference type="PROSITE-ProRule" id="PRU10141"/>
    </source>
</evidence>
<dbReference type="FunFam" id="3.80.10.10:FF:000095">
    <property type="entry name" value="LRR receptor-like serine/threonine-protein kinase GSO1"/>
    <property type="match status" value="1"/>
</dbReference>
<dbReference type="PANTHER" id="PTHR27008:SF602">
    <property type="entry name" value="LRR RECEPTOR-LIKE SERINE_THREONINE-PROTEIN KINASE EFR"/>
    <property type="match status" value="1"/>
</dbReference>
<dbReference type="FunFam" id="3.80.10.10:FF:000041">
    <property type="entry name" value="LRR receptor-like serine/threonine-protein kinase ERECTA"/>
    <property type="match status" value="2"/>
</dbReference>
<evidence type="ECO:0000256" key="17">
    <source>
        <dbReference type="ARBA" id="ARBA00023170"/>
    </source>
</evidence>
<evidence type="ECO:0000256" key="2">
    <source>
        <dbReference type="ARBA" id="ARBA00008684"/>
    </source>
</evidence>
<dbReference type="GO" id="GO:0006952">
    <property type="term" value="P:defense response"/>
    <property type="evidence" value="ECO:0007669"/>
    <property type="project" value="UniProtKB-ARBA"/>
</dbReference>
<dbReference type="FunFam" id="3.30.200.20:FF:000661">
    <property type="entry name" value="Serine-threonine protein kinase plant-type"/>
    <property type="match status" value="1"/>
</dbReference>
<comment type="catalytic activity">
    <reaction evidence="20">
        <text>L-seryl-[protein] + ATP = O-phospho-L-seryl-[protein] + ADP + H(+)</text>
        <dbReference type="Rhea" id="RHEA:17989"/>
        <dbReference type="Rhea" id="RHEA-COMP:9863"/>
        <dbReference type="Rhea" id="RHEA-COMP:11604"/>
        <dbReference type="ChEBI" id="CHEBI:15378"/>
        <dbReference type="ChEBI" id="CHEBI:29999"/>
        <dbReference type="ChEBI" id="CHEBI:30616"/>
        <dbReference type="ChEBI" id="CHEBI:83421"/>
        <dbReference type="ChEBI" id="CHEBI:456216"/>
        <dbReference type="EC" id="2.7.11.1"/>
    </reaction>
</comment>
<keyword evidence="10 23" id="KW-0732">Signal</keyword>
<dbReference type="PANTHER" id="PTHR27008">
    <property type="entry name" value="OS04G0122200 PROTEIN"/>
    <property type="match status" value="1"/>
</dbReference>
<dbReference type="Pfam" id="PF00069">
    <property type="entry name" value="Pkinase"/>
    <property type="match status" value="1"/>
</dbReference>
<dbReference type="SUPFAM" id="SSF56112">
    <property type="entry name" value="Protein kinase-like (PK-like)"/>
    <property type="match status" value="1"/>
</dbReference>